<dbReference type="AlphaFoldDB" id="A0A401PSR4"/>
<name>A0A401PSR4_SCYTO</name>
<keyword evidence="1" id="KW-0472">Membrane</keyword>
<feature type="transmembrane region" description="Helical" evidence="1">
    <location>
        <begin position="62"/>
        <end position="83"/>
    </location>
</feature>
<evidence type="ECO:0000313" key="3">
    <source>
        <dbReference type="Proteomes" id="UP000288216"/>
    </source>
</evidence>
<reference evidence="2 3" key="1">
    <citation type="journal article" date="2018" name="Nat. Ecol. Evol.">
        <title>Shark genomes provide insights into elasmobranch evolution and the origin of vertebrates.</title>
        <authorList>
            <person name="Hara Y"/>
            <person name="Yamaguchi K"/>
            <person name="Onimaru K"/>
            <person name="Kadota M"/>
            <person name="Koyanagi M"/>
            <person name="Keeley SD"/>
            <person name="Tatsumi K"/>
            <person name="Tanaka K"/>
            <person name="Motone F"/>
            <person name="Kageyama Y"/>
            <person name="Nozu R"/>
            <person name="Adachi N"/>
            <person name="Nishimura O"/>
            <person name="Nakagawa R"/>
            <person name="Tanegashima C"/>
            <person name="Kiyatake I"/>
            <person name="Matsumoto R"/>
            <person name="Murakumo K"/>
            <person name="Nishida K"/>
            <person name="Terakita A"/>
            <person name="Kuratani S"/>
            <person name="Sato K"/>
            <person name="Hyodo S Kuraku.S."/>
        </authorList>
    </citation>
    <scope>NUCLEOTIDE SEQUENCE [LARGE SCALE GENOMIC DNA]</scope>
</reference>
<organism evidence="2 3">
    <name type="scientific">Scyliorhinus torazame</name>
    <name type="common">Cloudy catshark</name>
    <name type="synonym">Catulus torazame</name>
    <dbReference type="NCBI Taxonomy" id="75743"/>
    <lineage>
        <taxon>Eukaryota</taxon>
        <taxon>Metazoa</taxon>
        <taxon>Chordata</taxon>
        <taxon>Craniata</taxon>
        <taxon>Vertebrata</taxon>
        <taxon>Chondrichthyes</taxon>
        <taxon>Elasmobranchii</taxon>
        <taxon>Galeomorphii</taxon>
        <taxon>Galeoidea</taxon>
        <taxon>Carcharhiniformes</taxon>
        <taxon>Scyliorhinidae</taxon>
        <taxon>Scyliorhinus</taxon>
    </lineage>
</organism>
<sequence>MELKAEVKSSEDVATDEVDRAGIDVATALKYSEAAEISQGNSTLGKGGPPGFSPVNGRTNTIVAVCFVAMVITLMAVSLYLTVTRKGCGRHNWKKQVDEESLS</sequence>
<evidence type="ECO:0000313" key="2">
    <source>
        <dbReference type="EMBL" id="GCB76179.1"/>
    </source>
</evidence>
<gene>
    <name evidence="2" type="ORF">scyTo_0020446</name>
</gene>
<proteinExistence type="predicted"/>
<keyword evidence="1" id="KW-1133">Transmembrane helix</keyword>
<keyword evidence="1" id="KW-0812">Transmembrane</keyword>
<keyword evidence="3" id="KW-1185">Reference proteome</keyword>
<protein>
    <submittedName>
        <fullName evidence="2">Uncharacterized protein</fullName>
    </submittedName>
</protein>
<evidence type="ECO:0000256" key="1">
    <source>
        <dbReference type="SAM" id="Phobius"/>
    </source>
</evidence>
<comment type="caution">
    <text evidence="2">The sequence shown here is derived from an EMBL/GenBank/DDBJ whole genome shotgun (WGS) entry which is preliminary data.</text>
</comment>
<accession>A0A401PSR4</accession>
<dbReference type="EMBL" id="BFAA01016515">
    <property type="protein sequence ID" value="GCB76179.1"/>
    <property type="molecule type" value="Genomic_DNA"/>
</dbReference>
<dbReference type="Proteomes" id="UP000288216">
    <property type="component" value="Unassembled WGS sequence"/>
</dbReference>